<evidence type="ECO:0000259" key="1">
    <source>
        <dbReference type="Pfam" id="PF18962"/>
    </source>
</evidence>
<feature type="domain" description="Secretion system C-terminal sorting" evidence="1">
    <location>
        <begin position="45"/>
        <end position="97"/>
    </location>
</feature>
<evidence type="ECO:0000313" key="3">
    <source>
        <dbReference type="Proteomes" id="UP000808349"/>
    </source>
</evidence>
<dbReference type="AlphaFoldDB" id="A0A9D7XCX9"/>
<organism evidence="2 3">
    <name type="scientific">Candidatus Defluviibacterium haderslevense</name>
    <dbReference type="NCBI Taxonomy" id="2981993"/>
    <lineage>
        <taxon>Bacteria</taxon>
        <taxon>Pseudomonadati</taxon>
        <taxon>Bacteroidota</taxon>
        <taxon>Saprospiria</taxon>
        <taxon>Saprospirales</taxon>
        <taxon>Saprospiraceae</taxon>
        <taxon>Candidatus Defluviibacterium</taxon>
    </lineage>
</organism>
<dbReference type="Pfam" id="PF18962">
    <property type="entry name" value="Por_Secre_tail"/>
    <property type="match status" value="1"/>
</dbReference>
<gene>
    <name evidence="2" type="ORF">IPO85_07175</name>
</gene>
<evidence type="ECO:0000313" key="2">
    <source>
        <dbReference type="EMBL" id="MBK9717279.1"/>
    </source>
</evidence>
<protein>
    <submittedName>
        <fullName evidence="2">T9SS type A sorting domain-containing protein</fullName>
    </submittedName>
</protein>
<dbReference type="NCBIfam" id="TIGR04183">
    <property type="entry name" value="Por_Secre_tail"/>
    <property type="match status" value="1"/>
</dbReference>
<dbReference type="Proteomes" id="UP000808349">
    <property type="component" value="Unassembled WGS sequence"/>
</dbReference>
<accession>A0A9D7XCX9</accession>
<reference evidence="2 3" key="1">
    <citation type="submission" date="2020-10" db="EMBL/GenBank/DDBJ databases">
        <title>Connecting structure to function with the recovery of over 1000 high-quality activated sludge metagenome-assembled genomes encoding full-length rRNA genes using long-read sequencing.</title>
        <authorList>
            <person name="Singleton C.M."/>
            <person name="Petriglieri F."/>
            <person name="Kristensen J.M."/>
            <person name="Kirkegaard R.H."/>
            <person name="Michaelsen T.Y."/>
            <person name="Andersen M.H."/>
            <person name="Karst S.M."/>
            <person name="Dueholm M.S."/>
            <person name="Nielsen P.H."/>
            <person name="Albertsen M."/>
        </authorList>
    </citation>
    <scope>NUCLEOTIDE SEQUENCE [LARGE SCALE GENOMIC DNA]</scope>
    <source>
        <strain evidence="2">Ribe_18-Q3-R11-54_BAT3C.373</strain>
    </source>
</reference>
<proteinExistence type="predicted"/>
<dbReference type="InterPro" id="IPR026444">
    <property type="entry name" value="Secre_tail"/>
</dbReference>
<name>A0A9D7XCX9_9BACT</name>
<comment type="caution">
    <text evidence="2">The sequence shown here is derived from an EMBL/GenBank/DDBJ whole genome shotgun (WGS) entry which is preliminary data.</text>
</comment>
<sequence length="109" mass="12792">MITFNFSNPNFPHFRLGRAWNTICDTLYTAIHEPEDDVKYEPIYVYPNPAHSQVNIFIPIHLLHQDISYRIFDLQGKLVDHNNLKPSRDISINNLSTEYIISESFAKRT</sequence>
<dbReference type="EMBL" id="JADKFW010000004">
    <property type="protein sequence ID" value="MBK9717279.1"/>
    <property type="molecule type" value="Genomic_DNA"/>
</dbReference>